<gene>
    <name evidence="1" type="ORF">AJ80_09635</name>
</gene>
<accession>A0A2B7WMM8</accession>
<keyword evidence="2" id="KW-1185">Reference proteome</keyword>
<name>A0A2B7WMM8_POLH7</name>
<dbReference type="OrthoDB" id="4170377at2759"/>
<organism evidence="1 2">
    <name type="scientific">Polytolypa hystricis (strain UAMH7299)</name>
    <dbReference type="NCBI Taxonomy" id="1447883"/>
    <lineage>
        <taxon>Eukaryota</taxon>
        <taxon>Fungi</taxon>
        <taxon>Dikarya</taxon>
        <taxon>Ascomycota</taxon>
        <taxon>Pezizomycotina</taxon>
        <taxon>Eurotiomycetes</taxon>
        <taxon>Eurotiomycetidae</taxon>
        <taxon>Onygenales</taxon>
        <taxon>Onygenales incertae sedis</taxon>
        <taxon>Polytolypa</taxon>
    </lineage>
</organism>
<sequence>MERLPQELLDHILSYLGRQPRYHYPADLIPYVTISRRWQLTIERSYFQTFRISSTQLDTFANIFREEASHRKAFVKEIELDNTLPEERLRLDEVTNHQVFSDAIFQLFQVLETFGDGGRGYVCLLEVRHPQVMISIGRFILNHLPRLFNCWTMKNCLLFRVYQSLDASPHNARGIMAQCR</sequence>
<evidence type="ECO:0000313" key="1">
    <source>
        <dbReference type="EMBL" id="PGG97798.1"/>
    </source>
</evidence>
<dbReference type="EMBL" id="PDNA01000311">
    <property type="protein sequence ID" value="PGG97798.1"/>
    <property type="molecule type" value="Genomic_DNA"/>
</dbReference>
<comment type="caution">
    <text evidence="1">The sequence shown here is derived from an EMBL/GenBank/DDBJ whole genome shotgun (WGS) entry which is preliminary data.</text>
</comment>
<reference evidence="1 2" key="1">
    <citation type="submission" date="2017-10" db="EMBL/GenBank/DDBJ databases">
        <title>Comparative genomics in systemic dimorphic fungi from Ajellomycetaceae.</title>
        <authorList>
            <person name="Munoz J.F."/>
            <person name="Mcewen J.G."/>
            <person name="Clay O.K."/>
            <person name="Cuomo C.A."/>
        </authorList>
    </citation>
    <scope>NUCLEOTIDE SEQUENCE [LARGE SCALE GENOMIC DNA]</scope>
    <source>
        <strain evidence="1 2">UAMH7299</strain>
    </source>
</reference>
<protein>
    <recommendedName>
        <fullName evidence="3">F-box domain-containing protein</fullName>
    </recommendedName>
</protein>
<evidence type="ECO:0008006" key="3">
    <source>
        <dbReference type="Google" id="ProtNLM"/>
    </source>
</evidence>
<dbReference type="Proteomes" id="UP000224634">
    <property type="component" value="Unassembled WGS sequence"/>
</dbReference>
<dbReference type="AlphaFoldDB" id="A0A2B7WMM8"/>
<dbReference type="STRING" id="1447883.A0A2B7WMM8"/>
<proteinExistence type="predicted"/>
<evidence type="ECO:0000313" key="2">
    <source>
        <dbReference type="Proteomes" id="UP000224634"/>
    </source>
</evidence>